<dbReference type="Proteomes" id="UP000887574">
    <property type="component" value="Unplaced"/>
</dbReference>
<dbReference type="SUPFAM" id="SSF47095">
    <property type="entry name" value="HMG-box"/>
    <property type="match status" value="1"/>
</dbReference>
<dbReference type="AlphaFoldDB" id="A0A915CN53"/>
<accession>A0A915CN53</accession>
<organism evidence="2 3">
    <name type="scientific">Ditylenchus dipsaci</name>
    <dbReference type="NCBI Taxonomy" id="166011"/>
    <lineage>
        <taxon>Eukaryota</taxon>
        <taxon>Metazoa</taxon>
        <taxon>Ecdysozoa</taxon>
        <taxon>Nematoda</taxon>
        <taxon>Chromadorea</taxon>
        <taxon>Rhabditida</taxon>
        <taxon>Tylenchina</taxon>
        <taxon>Tylenchomorpha</taxon>
        <taxon>Sphaerularioidea</taxon>
        <taxon>Anguinidae</taxon>
        <taxon>Anguininae</taxon>
        <taxon>Ditylenchus</taxon>
    </lineage>
</organism>
<feature type="region of interest" description="Disordered" evidence="1">
    <location>
        <begin position="1"/>
        <end position="43"/>
    </location>
</feature>
<evidence type="ECO:0000313" key="3">
    <source>
        <dbReference type="WBParaSite" id="jg10405"/>
    </source>
</evidence>
<name>A0A915CN53_9BILA</name>
<proteinExistence type="predicted"/>
<dbReference type="Gene3D" id="1.10.30.10">
    <property type="entry name" value="High mobility group box domain"/>
    <property type="match status" value="1"/>
</dbReference>
<feature type="region of interest" description="Disordered" evidence="1">
    <location>
        <begin position="76"/>
        <end position="97"/>
    </location>
</feature>
<sequence>MKRLNQSAGPSISSAPQCICLSDSEDDSEEITGHTRTNKNIHTENLDVVEQAVTDTAKRRRKPELAVECVNPLAEYTPDTSLEEDQENLPPANSPRVVQPRKACNYYMSEHRYRIRKLYPHLKGPEVNSYALKEFQLLSDKSRYNLLADQDIRRYEQELESIDILLTPKRKPTRRLK</sequence>
<evidence type="ECO:0000256" key="1">
    <source>
        <dbReference type="SAM" id="MobiDB-lite"/>
    </source>
</evidence>
<evidence type="ECO:0000313" key="2">
    <source>
        <dbReference type="Proteomes" id="UP000887574"/>
    </source>
</evidence>
<keyword evidence="2" id="KW-1185">Reference proteome</keyword>
<dbReference type="InterPro" id="IPR036910">
    <property type="entry name" value="HMG_box_dom_sf"/>
</dbReference>
<feature type="compositionally biased region" description="Polar residues" evidence="1">
    <location>
        <begin position="1"/>
        <end position="16"/>
    </location>
</feature>
<dbReference type="CDD" id="cd00084">
    <property type="entry name" value="HMG-box_SF"/>
    <property type="match status" value="1"/>
</dbReference>
<dbReference type="WBParaSite" id="jg10405">
    <property type="protein sequence ID" value="jg10405"/>
    <property type="gene ID" value="jg10405"/>
</dbReference>
<reference evidence="3" key="1">
    <citation type="submission" date="2022-11" db="UniProtKB">
        <authorList>
            <consortium name="WormBaseParasite"/>
        </authorList>
    </citation>
    <scope>IDENTIFICATION</scope>
</reference>
<protein>
    <submittedName>
        <fullName evidence="3">Uncharacterized protein</fullName>
    </submittedName>
</protein>